<accession>A0ABV5F476</accession>
<dbReference type="RefSeq" id="WP_382383729.1">
    <property type="nucleotide sequence ID" value="NZ_JBHMEZ010000012.1"/>
</dbReference>
<keyword evidence="2" id="KW-1185">Reference proteome</keyword>
<protein>
    <submittedName>
        <fullName evidence="1">TolC family protein</fullName>
    </submittedName>
</protein>
<name>A0ABV5F476_9FLAO</name>
<dbReference type="InterPro" id="IPR010131">
    <property type="entry name" value="MdtP/NodT-like"/>
</dbReference>
<proteinExistence type="predicted"/>
<evidence type="ECO:0000313" key="1">
    <source>
        <dbReference type="EMBL" id="MFB9054236.1"/>
    </source>
</evidence>
<reference evidence="1 2" key="1">
    <citation type="submission" date="2024-09" db="EMBL/GenBank/DDBJ databases">
        <authorList>
            <person name="Sun Q."/>
            <person name="Mori K."/>
        </authorList>
    </citation>
    <scope>NUCLEOTIDE SEQUENCE [LARGE SCALE GENOMIC DNA]</scope>
    <source>
        <strain evidence="1 2">CECT 8286</strain>
    </source>
</reference>
<dbReference type="SUPFAM" id="SSF56954">
    <property type="entry name" value="Outer membrane efflux proteins (OEP)"/>
    <property type="match status" value="1"/>
</dbReference>
<dbReference type="EMBL" id="JBHMEZ010000012">
    <property type="protein sequence ID" value="MFB9054236.1"/>
    <property type="molecule type" value="Genomic_DNA"/>
</dbReference>
<dbReference type="PANTHER" id="PTHR30203:SF24">
    <property type="entry name" value="BLR4935 PROTEIN"/>
    <property type="match status" value="1"/>
</dbReference>
<dbReference type="Gene3D" id="1.20.1600.10">
    <property type="entry name" value="Outer membrane efflux proteins (OEP)"/>
    <property type="match status" value="1"/>
</dbReference>
<dbReference type="PANTHER" id="PTHR30203">
    <property type="entry name" value="OUTER MEMBRANE CATION EFFLUX PROTEIN"/>
    <property type="match status" value="1"/>
</dbReference>
<evidence type="ECO:0000313" key="2">
    <source>
        <dbReference type="Proteomes" id="UP001589605"/>
    </source>
</evidence>
<organism evidence="1 2">
    <name type="scientific">Formosa undariae</name>
    <dbReference type="NCBI Taxonomy" id="1325436"/>
    <lineage>
        <taxon>Bacteria</taxon>
        <taxon>Pseudomonadati</taxon>
        <taxon>Bacteroidota</taxon>
        <taxon>Flavobacteriia</taxon>
        <taxon>Flavobacteriales</taxon>
        <taxon>Flavobacteriaceae</taxon>
        <taxon>Formosa</taxon>
    </lineage>
</organism>
<dbReference type="Proteomes" id="UP001589605">
    <property type="component" value="Unassembled WGS sequence"/>
</dbReference>
<sequence>MSKYLTQTRRFSMLCLCFLGVIFRLQAQDLQGLIQLGLAQNTSVEQADLQYKLAVEKVNEAQDIPNTEFGLGYFVIEPETRTGPQVFKASISQMLPWFGSITARENYASSLADAQYESIAIAHRKLVMSISQNYYELWSNASEQRVLQEQLGILERYQTLALTSIEVGQASAVDVLKLQMRENEILEKIEILKQDYLAVQTLINMDLNREKLIAITVTSDLEMPAETSLELDEITNLHPELLQYDKLYESVEQSDQLLAKERAPMIGFGLDYIAIEKRQEYVPDNGKDILMPMVTVSIPIFNSKYKSKSVQNRIQKETYKIQKADKKNNLISILDAAEKSRASARISYKTQTDNLEQAKYAQDILLKSYETGLIDFNDVLDIQELQLKYEISRIEAIRSYYKQQTIINYLTN</sequence>
<comment type="caution">
    <text evidence="1">The sequence shown here is derived from an EMBL/GenBank/DDBJ whole genome shotgun (WGS) entry which is preliminary data.</text>
</comment>
<gene>
    <name evidence="1" type="ORF">ACFFVB_14205</name>
</gene>